<protein>
    <submittedName>
        <fullName evidence="1">Uncharacterized protein</fullName>
    </submittedName>
</protein>
<dbReference type="RefSeq" id="WP_203919007.1">
    <property type="nucleotide sequence ID" value="NZ_BONZ01000033.1"/>
</dbReference>
<reference evidence="1" key="1">
    <citation type="submission" date="2021-01" db="EMBL/GenBank/DDBJ databases">
        <title>Whole genome shotgun sequence of Rugosimonospora africana NBRC 104875.</title>
        <authorList>
            <person name="Komaki H."/>
            <person name="Tamura T."/>
        </authorList>
    </citation>
    <scope>NUCLEOTIDE SEQUENCE</scope>
    <source>
        <strain evidence="1">NBRC 104875</strain>
    </source>
</reference>
<comment type="caution">
    <text evidence="1">The sequence shown here is derived from an EMBL/GenBank/DDBJ whole genome shotgun (WGS) entry which is preliminary data.</text>
</comment>
<organism evidence="1 2">
    <name type="scientific">Rugosimonospora africana</name>
    <dbReference type="NCBI Taxonomy" id="556532"/>
    <lineage>
        <taxon>Bacteria</taxon>
        <taxon>Bacillati</taxon>
        <taxon>Actinomycetota</taxon>
        <taxon>Actinomycetes</taxon>
        <taxon>Micromonosporales</taxon>
        <taxon>Micromonosporaceae</taxon>
        <taxon>Rugosimonospora</taxon>
    </lineage>
</organism>
<proteinExistence type="predicted"/>
<dbReference type="AlphaFoldDB" id="A0A8J3VRG6"/>
<evidence type="ECO:0000313" key="1">
    <source>
        <dbReference type="EMBL" id="GIH15373.1"/>
    </source>
</evidence>
<sequence length="59" mass="5758">MPNSMIFEPPAVRAGLTASHYPIGSAVADRETVAGGTIDVAGGVSVSGDVSAGRTGSRG</sequence>
<dbReference type="Proteomes" id="UP000642748">
    <property type="component" value="Unassembled WGS sequence"/>
</dbReference>
<accession>A0A8J3VRG6</accession>
<keyword evidence="2" id="KW-1185">Reference proteome</keyword>
<gene>
    <name evidence="1" type="ORF">Raf01_35450</name>
</gene>
<name>A0A8J3VRG6_9ACTN</name>
<dbReference type="EMBL" id="BONZ01000033">
    <property type="protein sequence ID" value="GIH15373.1"/>
    <property type="molecule type" value="Genomic_DNA"/>
</dbReference>
<evidence type="ECO:0000313" key="2">
    <source>
        <dbReference type="Proteomes" id="UP000642748"/>
    </source>
</evidence>